<dbReference type="Proteomes" id="UP001218579">
    <property type="component" value="Unassembled WGS sequence"/>
</dbReference>
<organism evidence="1 2">
    <name type="scientific">Asticcacaulis machinosus</name>
    <dbReference type="NCBI Taxonomy" id="2984211"/>
    <lineage>
        <taxon>Bacteria</taxon>
        <taxon>Pseudomonadati</taxon>
        <taxon>Pseudomonadota</taxon>
        <taxon>Alphaproteobacteria</taxon>
        <taxon>Caulobacterales</taxon>
        <taxon>Caulobacteraceae</taxon>
        <taxon>Asticcacaulis</taxon>
    </lineage>
</organism>
<dbReference type="EMBL" id="JAQQKV010000002">
    <property type="protein sequence ID" value="MDC7677133.1"/>
    <property type="molecule type" value="Genomic_DNA"/>
</dbReference>
<evidence type="ECO:0000313" key="1">
    <source>
        <dbReference type="EMBL" id="MDC7677133.1"/>
    </source>
</evidence>
<dbReference type="RefSeq" id="WP_272745437.1">
    <property type="nucleotide sequence ID" value="NZ_JAQQKV010000002.1"/>
</dbReference>
<name>A0ABT5HLL0_9CAUL</name>
<keyword evidence="2" id="KW-1185">Reference proteome</keyword>
<protein>
    <submittedName>
        <fullName evidence="1">Uncharacterized protein</fullName>
    </submittedName>
</protein>
<comment type="caution">
    <text evidence="1">The sequence shown here is derived from an EMBL/GenBank/DDBJ whole genome shotgun (WGS) entry which is preliminary data.</text>
</comment>
<proteinExistence type="predicted"/>
<reference evidence="1 2" key="1">
    <citation type="submission" date="2023-01" db="EMBL/GenBank/DDBJ databases">
        <title>Novel species of the genus Asticcacaulis isolated from rivers.</title>
        <authorList>
            <person name="Lu H."/>
        </authorList>
    </citation>
    <scope>NUCLEOTIDE SEQUENCE [LARGE SCALE GENOMIC DNA]</scope>
    <source>
        <strain evidence="1 2">LKC15W</strain>
    </source>
</reference>
<gene>
    <name evidence="1" type="ORF">PQU98_13390</name>
</gene>
<accession>A0ABT5HLL0</accession>
<evidence type="ECO:0000313" key="2">
    <source>
        <dbReference type="Proteomes" id="UP001218579"/>
    </source>
</evidence>
<sequence>MARQPAFSSSVFAMTNLTFITSLSLSDLAAPLSDMAASFGLFYPLYTPEDEAEPHLHEPEPVKPHLQ</sequence>